<dbReference type="Pfam" id="PF00403">
    <property type="entry name" value="HMA"/>
    <property type="match status" value="1"/>
</dbReference>
<protein>
    <submittedName>
        <fullName evidence="3">Heavy-metal-associated domain-containing protein</fullName>
    </submittedName>
</protein>
<dbReference type="EMBL" id="JBHRYF010000017">
    <property type="protein sequence ID" value="MFC3661395.1"/>
    <property type="molecule type" value="Genomic_DNA"/>
</dbReference>
<keyword evidence="4" id="KW-1185">Reference proteome</keyword>
<feature type="chain" id="PRO_5045258823" evidence="1">
    <location>
        <begin position="20"/>
        <end position="97"/>
    </location>
</feature>
<evidence type="ECO:0000259" key="2">
    <source>
        <dbReference type="PROSITE" id="PS50846"/>
    </source>
</evidence>
<dbReference type="RefSeq" id="WP_386712739.1">
    <property type="nucleotide sequence ID" value="NZ_JBHRYF010000017.1"/>
</dbReference>
<comment type="caution">
    <text evidence="3">The sequence shown here is derived from an EMBL/GenBank/DDBJ whole genome shotgun (WGS) entry which is preliminary data.</text>
</comment>
<keyword evidence="1" id="KW-0732">Signal</keyword>
<feature type="signal peptide" evidence="1">
    <location>
        <begin position="1"/>
        <end position="19"/>
    </location>
</feature>
<sequence>MHKILLSLVLTAWMGLAWAATPKQVVLRVENMTCPACNITIEKALDAVPGVTTKRIDAKAATVSVGFDAERTNVAAIAKAITDAGFPATAKVSANGG</sequence>
<name>A0ABV7UWP4_9GAMM</name>
<dbReference type="InterPro" id="IPR036163">
    <property type="entry name" value="HMA_dom_sf"/>
</dbReference>
<dbReference type="InterPro" id="IPR006121">
    <property type="entry name" value="HMA_dom"/>
</dbReference>
<accession>A0ABV7UWP4</accession>
<dbReference type="PRINTS" id="PR00946">
    <property type="entry name" value="HGSCAVENGER"/>
</dbReference>
<evidence type="ECO:0000313" key="3">
    <source>
        <dbReference type="EMBL" id="MFC3661395.1"/>
    </source>
</evidence>
<evidence type="ECO:0000256" key="1">
    <source>
        <dbReference type="SAM" id="SignalP"/>
    </source>
</evidence>
<dbReference type="Proteomes" id="UP001595724">
    <property type="component" value="Unassembled WGS sequence"/>
</dbReference>
<dbReference type="SUPFAM" id="SSF55008">
    <property type="entry name" value="HMA, heavy metal-associated domain"/>
    <property type="match status" value="1"/>
</dbReference>
<proteinExistence type="predicted"/>
<feature type="domain" description="HMA" evidence="2">
    <location>
        <begin position="23"/>
        <end position="89"/>
    </location>
</feature>
<gene>
    <name evidence="3" type="ORF">ACFOM9_15145</name>
</gene>
<dbReference type="Gene3D" id="3.30.70.100">
    <property type="match status" value="1"/>
</dbReference>
<organism evidence="3 4">
    <name type="scientific">Luteimonas notoginsengisoli</name>
    <dbReference type="NCBI Taxonomy" id="1578200"/>
    <lineage>
        <taxon>Bacteria</taxon>
        <taxon>Pseudomonadati</taxon>
        <taxon>Pseudomonadota</taxon>
        <taxon>Gammaproteobacteria</taxon>
        <taxon>Lysobacterales</taxon>
        <taxon>Lysobacteraceae</taxon>
        <taxon>Luteimonas</taxon>
    </lineage>
</organism>
<dbReference type="InterPro" id="IPR001802">
    <property type="entry name" value="MerP/CopZ"/>
</dbReference>
<dbReference type="CDD" id="cd00371">
    <property type="entry name" value="HMA"/>
    <property type="match status" value="1"/>
</dbReference>
<evidence type="ECO:0000313" key="4">
    <source>
        <dbReference type="Proteomes" id="UP001595724"/>
    </source>
</evidence>
<reference evidence="4" key="1">
    <citation type="journal article" date="2019" name="Int. J. Syst. Evol. Microbiol.">
        <title>The Global Catalogue of Microorganisms (GCM) 10K type strain sequencing project: providing services to taxonomists for standard genome sequencing and annotation.</title>
        <authorList>
            <consortium name="The Broad Institute Genomics Platform"/>
            <consortium name="The Broad Institute Genome Sequencing Center for Infectious Disease"/>
            <person name="Wu L."/>
            <person name="Ma J."/>
        </authorList>
    </citation>
    <scope>NUCLEOTIDE SEQUENCE [LARGE SCALE GENOMIC DNA]</scope>
    <source>
        <strain evidence="4">KCTC 42211</strain>
    </source>
</reference>
<dbReference type="PROSITE" id="PS50846">
    <property type="entry name" value="HMA_2"/>
    <property type="match status" value="1"/>
</dbReference>